<dbReference type="InterPro" id="IPR050428">
    <property type="entry name" value="TCS_sensor_his_kinase"/>
</dbReference>
<reference evidence="14" key="1">
    <citation type="submission" date="2020-10" db="EMBL/GenBank/DDBJ databases">
        <title>Taxonomic study of unclassified bacteria belonging to the class Ktedonobacteria.</title>
        <authorList>
            <person name="Yabe S."/>
            <person name="Wang C.M."/>
            <person name="Zheng Y."/>
            <person name="Sakai Y."/>
            <person name="Cavaletti L."/>
            <person name="Monciardini P."/>
            <person name="Donadio S."/>
        </authorList>
    </citation>
    <scope>NUCLEOTIDE SEQUENCE</scope>
    <source>
        <strain evidence="14">ID150040</strain>
    </source>
</reference>
<dbReference type="InterPro" id="IPR036097">
    <property type="entry name" value="HisK_dim/P_sf"/>
</dbReference>
<dbReference type="PANTHER" id="PTHR45436">
    <property type="entry name" value="SENSOR HISTIDINE KINASE YKOH"/>
    <property type="match status" value="1"/>
</dbReference>
<comment type="caution">
    <text evidence="14">The sequence shown here is derived from an EMBL/GenBank/DDBJ whole genome shotgun (WGS) entry which is preliminary data.</text>
</comment>
<evidence type="ECO:0000256" key="6">
    <source>
        <dbReference type="ARBA" id="ARBA00022692"/>
    </source>
</evidence>
<dbReference type="RefSeq" id="WP_220204683.1">
    <property type="nucleotide sequence ID" value="NZ_BNJK01000001.1"/>
</dbReference>
<dbReference type="CDD" id="cd00082">
    <property type="entry name" value="HisKA"/>
    <property type="match status" value="1"/>
</dbReference>
<comment type="catalytic activity">
    <reaction evidence="1">
        <text>ATP + protein L-histidine = ADP + protein N-phospho-L-histidine.</text>
        <dbReference type="EC" id="2.7.13.3"/>
    </reaction>
</comment>
<dbReference type="Pfam" id="PF00512">
    <property type="entry name" value="HisKA"/>
    <property type="match status" value="1"/>
</dbReference>
<dbReference type="InterPro" id="IPR036890">
    <property type="entry name" value="HATPase_C_sf"/>
</dbReference>
<feature type="transmembrane region" description="Helical" evidence="11">
    <location>
        <begin position="18"/>
        <end position="37"/>
    </location>
</feature>
<dbReference type="SMART" id="SM00304">
    <property type="entry name" value="HAMP"/>
    <property type="match status" value="1"/>
</dbReference>
<evidence type="ECO:0000256" key="3">
    <source>
        <dbReference type="ARBA" id="ARBA00012438"/>
    </source>
</evidence>
<dbReference type="EC" id="2.7.13.3" evidence="3"/>
<evidence type="ECO:0000256" key="1">
    <source>
        <dbReference type="ARBA" id="ARBA00000085"/>
    </source>
</evidence>
<evidence type="ECO:0000256" key="10">
    <source>
        <dbReference type="ARBA" id="ARBA00023136"/>
    </source>
</evidence>
<dbReference type="CDD" id="cd06225">
    <property type="entry name" value="HAMP"/>
    <property type="match status" value="1"/>
</dbReference>
<dbReference type="SUPFAM" id="SSF55874">
    <property type="entry name" value="ATPase domain of HSP90 chaperone/DNA topoisomerase II/histidine kinase"/>
    <property type="match status" value="1"/>
</dbReference>
<keyword evidence="6 11" id="KW-0812">Transmembrane</keyword>
<dbReference type="Proteomes" id="UP000597444">
    <property type="component" value="Unassembled WGS sequence"/>
</dbReference>
<dbReference type="PRINTS" id="PR00344">
    <property type="entry name" value="BCTRLSENSOR"/>
</dbReference>
<evidence type="ECO:0000256" key="9">
    <source>
        <dbReference type="ARBA" id="ARBA00023012"/>
    </source>
</evidence>
<keyword evidence="7 14" id="KW-0418">Kinase</keyword>
<proteinExistence type="predicted"/>
<evidence type="ECO:0000256" key="7">
    <source>
        <dbReference type="ARBA" id="ARBA00022777"/>
    </source>
</evidence>
<gene>
    <name evidence="14" type="ORF">KSF_039630</name>
</gene>
<dbReference type="GO" id="GO:0005886">
    <property type="term" value="C:plasma membrane"/>
    <property type="evidence" value="ECO:0007669"/>
    <property type="project" value="TreeGrafter"/>
</dbReference>
<keyword evidence="5" id="KW-0808">Transferase</keyword>
<dbReference type="SMART" id="SM00388">
    <property type="entry name" value="HisKA"/>
    <property type="match status" value="1"/>
</dbReference>
<dbReference type="AlphaFoldDB" id="A0A8J3INF3"/>
<evidence type="ECO:0000256" key="8">
    <source>
        <dbReference type="ARBA" id="ARBA00022989"/>
    </source>
</evidence>
<dbReference type="FunFam" id="1.10.287.130:FF:000001">
    <property type="entry name" value="Two-component sensor histidine kinase"/>
    <property type="match status" value="1"/>
</dbReference>
<feature type="domain" description="Histidine kinase" evidence="12">
    <location>
        <begin position="269"/>
        <end position="486"/>
    </location>
</feature>
<dbReference type="SUPFAM" id="SSF47384">
    <property type="entry name" value="Homodimeric domain of signal transducing histidine kinase"/>
    <property type="match status" value="1"/>
</dbReference>
<dbReference type="Pfam" id="PF00672">
    <property type="entry name" value="HAMP"/>
    <property type="match status" value="1"/>
</dbReference>
<evidence type="ECO:0000256" key="2">
    <source>
        <dbReference type="ARBA" id="ARBA00004370"/>
    </source>
</evidence>
<dbReference type="SMART" id="SM00387">
    <property type="entry name" value="HATPase_c"/>
    <property type="match status" value="1"/>
</dbReference>
<dbReference type="CDD" id="cd00075">
    <property type="entry name" value="HATPase"/>
    <property type="match status" value="1"/>
</dbReference>
<dbReference type="PROSITE" id="PS50109">
    <property type="entry name" value="HIS_KIN"/>
    <property type="match status" value="1"/>
</dbReference>
<dbReference type="Gene3D" id="3.30.565.10">
    <property type="entry name" value="Histidine kinase-like ATPase, C-terminal domain"/>
    <property type="match status" value="1"/>
</dbReference>
<keyword evidence="9" id="KW-0902">Two-component regulatory system</keyword>
<dbReference type="InterPro" id="IPR005467">
    <property type="entry name" value="His_kinase_dom"/>
</dbReference>
<dbReference type="SUPFAM" id="SSF158472">
    <property type="entry name" value="HAMP domain-like"/>
    <property type="match status" value="1"/>
</dbReference>
<evidence type="ECO:0000256" key="11">
    <source>
        <dbReference type="SAM" id="Phobius"/>
    </source>
</evidence>
<dbReference type="InterPro" id="IPR004358">
    <property type="entry name" value="Sig_transdc_His_kin-like_C"/>
</dbReference>
<feature type="transmembrane region" description="Helical" evidence="11">
    <location>
        <begin position="188"/>
        <end position="206"/>
    </location>
</feature>
<dbReference type="Gene3D" id="6.10.340.10">
    <property type="match status" value="1"/>
</dbReference>
<dbReference type="FunFam" id="3.30.565.10:FF:000006">
    <property type="entry name" value="Sensor histidine kinase WalK"/>
    <property type="match status" value="1"/>
</dbReference>
<name>A0A8J3INF3_9CHLR</name>
<sequence length="486" mass="53593">MKRIFSHIYPLGIRWQLMLWYSIIFALLMVFSGLLFYTRLQTTLAGSLDTELQLQAQQIAGDITYDEDGDITAHDATADLPGFDPSGKVQHVPPPADVNLDILVRVLDKRGLPLRTTPAFYALNVPPESVTQPLHGLPWQGTISTADGQAVRLYSRALVDDNGIFGVVQVGTTLTQVDTTLQDVSVELLLLAPFMLALGGLISYWLTARAFMPIERLIKTARKIKAGDLRQRVPVPRPHDEVRDLALTLNEMIERLEQAFARQQRFVADASHELRTPVAVIRNKADMALMQIFTPDEHLTVFRSIYNESERLSHLIGDLLALAHLDEGHVRQKKEVVKLDHLVQVVAEMTEPLATEHQVSMQVAANNQVRICGDEARLLEVVMNLTENAILYNNSGGTVSLSVKSEDTQALLIVQDTGIGIAPEHLPHLVERFYRVDSARTYTAGGNSGLGLAIADSIVRAHGGSLTVESRLGQGSTFTVALPLSQ</sequence>
<evidence type="ECO:0000259" key="13">
    <source>
        <dbReference type="PROSITE" id="PS50885"/>
    </source>
</evidence>
<evidence type="ECO:0000256" key="5">
    <source>
        <dbReference type="ARBA" id="ARBA00022679"/>
    </source>
</evidence>
<evidence type="ECO:0000259" key="12">
    <source>
        <dbReference type="PROSITE" id="PS50109"/>
    </source>
</evidence>
<dbReference type="PANTHER" id="PTHR45436:SF5">
    <property type="entry name" value="SENSOR HISTIDINE KINASE TRCS"/>
    <property type="match status" value="1"/>
</dbReference>
<dbReference type="PROSITE" id="PS50885">
    <property type="entry name" value="HAMP"/>
    <property type="match status" value="1"/>
</dbReference>
<keyword evidence="4" id="KW-0597">Phosphoprotein</keyword>
<keyword evidence="10 11" id="KW-0472">Membrane</keyword>
<dbReference type="EMBL" id="BNJK01000001">
    <property type="protein sequence ID" value="GHO93915.1"/>
    <property type="molecule type" value="Genomic_DNA"/>
</dbReference>
<dbReference type="InterPro" id="IPR003661">
    <property type="entry name" value="HisK_dim/P_dom"/>
</dbReference>
<dbReference type="InterPro" id="IPR003594">
    <property type="entry name" value="HATPase_dom"/>
</dbReference>
<evidence type="ECO:0000313" key="15">
    <source>
        <dbReference type="Proteomes" id="UP000597444"/>
    </source>
</evidence>
<dbReference type="Gene3D" id="1.10.287.130">
    <property type="match status" value="1"/>
</dbReference>
<dbReference type="GO" id="GO:0000155">
    <property type="term" value="F:phosphorelay sensor kinase activity"/>
    <property type="evidence" value="ECO:0007669"/>
    <property type="project" value="InterPro"/>
</dbReference>
<evidence type="ECO:0000256" key="4">
    <source>
        <dbReference type="ARBA" id="ARBA00022553"/>
    </source>
</evidence>
<dbReference type="Pfam" id="PF02518">
    <property type="entry name" value="HATPase_c"/>
    <property type="match status" value="1"/>
</dbReference>
<keyword evidence="8 11" id="KW-1133">Transmembrane helix</keyword>
<protein>
    <recommendedName>
        <fullName evidence="3">histidine kinase</fullName>
        <ecNumber evidence="3">2.7.13.3</ecNumber>
    </recommendedName>
</protein>
<accession>A0A8J3INF3</accession>
<feature type="domain" description="HAMP" evidence="13">
    <location>
        <begin position="208"/>
        <end position="261"/>
    </location>
</feature>
<keyword evidence="15" id="KW-1185">Reference proteome</keyword>
<dbReference type="InterPro" id="IPR003660">
    <property type="entry name" value="HAMP_dom"/>
</dbReference>
<evidence type="ECO:0000313" key="14">
    <source>
        <dbReference type="EMBL" id="GHO93915.1"/>
    </source>
</evidence>
<comment type="subcellular location">
    <subcellularLocation>
        <location evidence="2">Membrane</location>
    </subcellularLocation>
</comment>
<organism evidence="14 15">
    <name type="scientific">Reticulibacter mediterranei</name>
    <dbReference type="NCBI Taxonomy" id="2778369"/>
    <lineage>
        <taxon>Bacteria</taxon>
        <taxon>Bacillati</taxon>
        <taxon>Chloroflexota</taxon>
        <taxon>Ktedonobacteria</taxon>
        <taxon>Ktedonobacterales</taxon>
        <taxon>Reticulibacteraceae</taxon>
        <taxon>Reticulibacter</taxon>
    </lineage>
</organism>